<gene>
    <name evidence="1" type="ORF">GRI75_01030</name>
</gene>
<dbReference type="Proteomes" id="UP000469159">
    <property type="component" value="Unassembled WGS sequence"/>
</dbReference>
<name>A0A6I4UP75_9SPHN</name>
<dbReference type="EMBL" id="WTYK01000001">
    <property type="protein sequence ID" value="MXP40226.1"/>
    <property type="molecule type" value="Genomic_DNA"/>
</dbReference>
<comment type="caution">
    <text evidence="1">The sequence shown here is derived from an EMBL/GenBank/DDBJ whole genome shotgun (WGS) entry which is preliminary data.</text>
</comment>
<proteinExistence type="predicted"/>
<sequence>MATGELPPRPLDIAASQIDAWRGRCISLFARAESAVGRSLELAAVHGNAVKLRHLGGQRLADLIALTEGCAGTAKQAESLRSALIQWKAVESHRTFFAYGVATALLNKKSHWYVVLDFTAYRGNSPEAERWTLSSQEAEEFEERLARCFADLSRELGLFRVRLAA</sequence>
<keyword evidence="2" id="KW-1185">Reference proteome</keyword>
<evidence type="ECO:0000313" key="2">
    <source>
        <dbReference type="Proteomes" id="UP000469159"/>
    </source>
</evidence>
<dbReference type="OrthoDB" id="7477678at2"/>
<protein>
    <submittedName>
        <fullName evidence="1">Uncharacterized protein</fullName>
    </submittedName>
</protein>
<dbReference type="AlphaFoldDB" id="A0A6I4UP75"/>
<organism evidence="1 2">
    <name type="scientific">Croceibacterium soli</name>
    <dbReference type="NCBI Taxonomy" id="1739690"/>
    <lineage>
        <taxon>Bacteria</taxon>
        <taxon>Pseudomonadati</taxon>
        <taxon>Pseudomonadota</taxon>
        <taxon>Alphaproteobacteria</taxon>
        <taxon>Sphingomonadales</taxon>
        <taxon>Erythrobacteraceae</taxon>
        <taxon>Croceibacterium</taxon>
    </lineage>
</organism>
<reference evidence="1 2" key="1">
    <citation type="submission" date="2019-12" db="EMBL/GenBank/DDBJ databases">
        <title>Genomic-based taxomic classification of the family Erythrobacteraceae.</title>
        <authorList>
            <person name="Xu L."/>
        </authorList>
    </citation>
    <scope>NUCLEOTIDE SEQUENCE [LARGE SCALE GENOMIC DNA]</scope>
    <source>
        <strain evidence="1 2">MCCC 1K02066</strain>
    </source>
</reference>
<dbReference type="RefSeq" id="WP_160745077.1">
    <property type="nucleotide sequence ID" value="NZ_WTYK01000001.1"/>
</dbReference>
<evidence type="ECO:0000313" key="1">
    <source>
        <dbReference type="EMBL" id="MXP40226.1"/>
    </source>
</evidence>
<accession>A0A6I4UP75</accession>